<evidence type="ECO:0000313" key="2">
    <source>
        <dbReference type="Proteomes" id="UP001159428"/>
    </source>
</evidence>
<name>A0AAU9WEK2_9CNID</name>
<comment type="caution">
    <text evidence="1">The sequence shown here is derived from an EMBL/GenBank/DDBJ whole genome shotgun (WGS) entry which is preliminary data.</text>
</comment>
<gene>
    <name evidence="1" type="ORF">PMEA_00005444</name>
</gene>
<sequence>MAVEDVFRPAPAIVDEVLLEKLTDAPCPALPKLEFIVRQANRLCQRLRPKEPTELDFSLEENHLPNAFMK</sequence>
<organism evidence="1 2">
    <name type="scientific">Pocillopora meandrina</name>
    <dbReference type="NCBI Taxonomy" id="46732"/>
    <lineage>
        <taxon>Eukaryota</taxon>
        <taxon>Metazoa</taxon>
        <taxon>Cnidaria</taxon>
        <taxon>Anthozoa</taxon>
        <taxon>Hexacorallia</taxon>
        <taxon>Scleractinia</taxon>
        <taxon>Astrocoeniina</taxon>
        <taxon>Pocilloporidae</taxon>
        <taxon>Pocillopora</taxon>
    </lineage>
</organism>
<dbReference type="AlphaFoldDB" id="A0AAU9WEK2"/>
<accession>A0AAU9WEK2</accession>
<dbReference type="Proteomes" id="UP001159428">
    <property type="component" value="Unassembled WGS sequence"/>
</dbReference>
<proteinExistence type="predicted"/>
<protein>
    <submittedName>
        <fullName evidence="1">Uncharacterized protein</fullName>
    </submittedName>
</protein>
<evidence type="ECO:0000313" key="1">
    <source>
        <dbReference type="EMBL" id="CAH3114419.1"/>
    </source>
</evidence>
<dbReference type="EMBL" id="CALNXJ010000014">
    <property type="protein sequence ID" value="CAH3114419.1"/>
    <property type="molecule type" value="Genomic_DNA"/>
</dbReference>
<keyword evidence="2" id="KW-1185">Reference proteome</keyword>
<feature type="non-terminal residue" evidence="1">
    <location>
        <position position="70"/>
    </location>
</feature>
<reference evidence="1 2" key="1">
    <citation type="submission" date="2022-05" db="EMBL/GenBank/DDBJ databases">
        <authorList>
            <consortium name="Genoscope - CEA"/>
            <person name="William W."/>
        </authorList>
    </citation>
    <scope>NUCLEOTIDE SEQUENCE [LARGE SCALE GENOMIC DNA]</scope>
</reference>